<evidence type="ECO:0000259" key="7">
    <source>
        <dbReference type="PROSITE" id="PS50261"/>
    </source>
</evidence>
<evidence type="ECO:0000256" key="4">
    <source>
        <dbReference type="ARBA" id="ARBA00023136"/>
    </source>
</evidence>
<evidence type="ECO:0000256" key="5">
    <source>
        <dbReference type="SAM" id="MobiDB-lite"/>
    </source>
</evidence>
<dbReference type="GO" id="GO:0008528">
    <property type="term" value="F:G protein-coupled peptide receptor activity"/>
    <property type="evidence" value="ECO:0007669"/>
    <property type="project" value="TreeGrafter"/>
</dbReference>
<feature type="region of interest" description="Disordered" evidence="5">
    <location>
        <begin position="323"/>
        <end position="409"/>
    </location>
</feature>
<dbReference type="InterPro" id="IPR050332">
    <property type="entry name" value="GPCR_2"/>
</dbReference>
<dbReference type="PROSITE" id="PS00650">
    <property type="entry name" value="G_PROTEIN_RECEP_F2_2"/>
    <property type="match status" value="1"/>
</dbReference>
<feature type="compositionally biased region" description="Low complexity" evidence="5">
    <location>
        <begin position="325"/>
        <end position="334"/>
    </location>
</feature>
<feature type="transmembrane region" description="Helical" evidence="6">
    <location>
        <begin position="98"/>
        <end position="126"/>
    </location>
</feature>
<dbReference type="PRINTS" id="PR00249">
    <property type="entry name" value="GPCRSECRETIN"/>
</dbReference>
<feature type="compositionally biased region" description="Polar residues" evidence="5">
    <location>
        <begin position="282"/>
        <end position="296"/>
    </location>
</feature>
<feature type="compositionally biased region" description="Basic and acidic residues" evidence="5">
    <location>
        <begin position="399"/>
        <end position="409"/>
    </location>
</feature>
<dbReference type="GO" id="GO:0005886">
    <property type="term" value="C:plasma membrane"/>
    <property type="evidence" value="ECO:0007669"/>
    <property type="project" value="TreeGrafter"/>
</dbReference>
<feature type="compositionally biased region" description="Basic and acidic residues" evidence="5">
    <location>
        <begin position="377"/>
        <end position="392"/>
    </location>
</feature>
<protein>
    <recommendedName>
        <fullName evidence="7">G-protein coupled receptors family 2 profile 2 domain-containing protein</fullName>
    </recommendedName>
</protein>
<dbReference type="PROSITE" id="PS50261">
    <property type="entry name" value="G_PROTEIN_RECEP_F2_4"/>
    <property type="match status" value="1"/>
</dbReference>
<keyword evidence="4 6" id="KW-0472">Membrane</keyword>
<dbReference type="Pfam" id="PF00002">
    <property type="entry name" value="7tm_2"/>
    <property type="match status" value="1"/>
</dbReference>
<dbReference type="EMBL" id="JAWZYT010000394">
    <property type="protein sequence ID" value="KAK4323994.1"/>
    <property type="molecule type" value="Genomic_DNA"/>
</dbReference>
<reference evidence="8" key="1">
    <citation type="submission" date="2023-11" db="EMBL/GenBank/DDBJ databases">
        <title>Genome assemblies of two species of porcelain crab, Petrolisthes cinctipes and Petrolisthes manimaculis (Anomura: Porcellanidae).</title>
        <authorList>
            <person name="Angst P."/>
        </authorList>
    </citation>
    <scope>NUCLEOTIDE SEQUENCE</scope>
    <source>
        <strain evidence="8">PB745_02</strain>
        <tissue evidence="8">Gill</tissue>
    </source>
</reference>
<feature type="region of interest" description="Disordered" evidence="5">
    <location>
        <begin position="234"/>
        <end position="296"/>
    </location>
</feature>
<evidence type="ECO:0000256" key="1">
    <source>
        <dbReference type="ARBA" id="ARBA00004141"/>
    </source>
</evidence>
<proteinExistence type="predicted"/>
<dbReference type="GO" id="GO:0007166">
    <property type="term" value="P:cell surface receptor signaling pathway"/>
    <property type="evidence" value="ECO:0007669"/>
    <property type="project" value="InterPro"/>
</dbReference>
<evidence type="ECO:0000313" key="9">
    <source>
        <dbReference type="Proteomes" id="UP001292094"/>
    </source>
</evidence>
<keyword evidence="9" id="KW-1185">Reference proteome</keyword>
<dbReference type="Gene3D" id="1.20.1070.10">
    <property type="entry name" value="Rhodopsin 7-helix transmembrane proteins"/>
    <property type="match status" value="1"/>
</dbReference>
<dbReference type="PANTHER" id="PTHR45620">
    <property type="entry name" value="PDF RECEPTOR-LIKE PROTEIN-RELATED"/>
    <property type="match status" value="1"/>
</dbReference>
<feature type="transmembrane region" description="Helical" evidence="6">
    <location>
        <begin position="176"/>
        <end position="198"/>
    </location>
</feature>
<dbReference type="Proteomes" id="UP001292094">
    <property type="component" value="Unassembled WGS sequence"/>
</dbReference>
<dbReference type="GO" id="GO:0007188">
    <property type="term" value="P:adenylate cyclase-modulating G protein-coupled receptor signaling pathway"/>
    <property type="evidence" value="ECO:0007669"/>
    <property type="project" value="TreeGrafter"/>
</dbReference>
<dbReference type="InterPro" id="IPR000832">
    <property type="entry name" value="GPCR_2_secretin-like"/>
</dbReference>
<feature type="transmembrane region" description="Helical" evidence="6">
    <location>
        <begin position="147"/>
        <end position="164"/>
    </location>
</feature>
<comment type="caution">
    <text evidence="8">The sequence shown here is derived from an EMBL/GenBank/DDBJ whole genome shotgun (WGS) entry which is preliminary data.</text>
</comment>
<evidence type="ECO:0000256" key="2">
    <source>
        <dbReference type="ARBA" id="ARBA00022692"/>
    </source>
</evidence>
<evidence type="ECO:0000256" key="3">
    <source>
        <dbReference type="ARBA" id="ARBA00022989"/>
    </source>
</evidence>
<organism evidence="8 9">
    <name type="scientific">Petrolisthes manimaculis</name>
    <dbReference type="NCBI Taxonomy" id="1843537"/>
    <lineage>
        <taxon>Eukaryota</taxon>
        <taxon>Metazoa</taxon>
        <taxon>Ecdysozoa</taxon>
        <taxon>Arthropoda</taxon>
        <taxon>Crustacea</taxon>
        <taxon>Multicrustacea</taxon>
        <taxon>Malacostraca</taxon>
        <taxon>Eumalacostraca</taxon>
        <taxon>Eucarida</taxon>
        <taxon>Decapoda</taxon>
        <taxon>Pleocyemata</taxon>
        <taxon>Anomura</taxon>
        <taxon>Galatheoidea</taxon>
        <taxon>Porcellanidae</taxon>
        <taxon>Petrolisthes</taxon>
    </lineage>
</organism>
<dbReference type="GO" id="GO:0017046">
    <property type="term" value="F:peptide hormone binding"/>
    <property type="evidence" value="ECO:0007669"/>
    <property type="project" value="TreeGrafter"/>
</dbReference>
<name>A0AAE1QBW0_9EUCA</name>
<feature type="compositionally biased region" description="Pro residues" evidence="5">
    <location>
        <begin position="335"/>
        <end position="360"/>
    </location>
</feature>
<accession>A0AAE1QBW0</accession>
<dbReference type="InterPro" id="IPR017983">
    <property type="entry name" value="GPCR_2_secretin-like_CS"/>
</dbReference>
<feature type="transmembrane region" description="Helical" evidence="6">
    <location>
        <begin position="25"/>
        <end position="52"/>
    </location>
</feature>
<feature type="domain" description="G-protein coupled receptors family 2 profile 2" evidence="7">
    <location>
        <begin position="1"/>
        <end position="199"/>
    </location>
</feature>
<dbReference type="PANTHER" id="PTHR45620:SF1">
    <property type="entry name" value="G-PROTEIN COUPLED RECEPTORS FAMILY 2 PROFILE 2 DOMAIN-CONTAINING PROTEIN"/>
    <property type="match status" value="1"/>
</dbReference>
<evidence type="ECO:0000313" key="8">
    <source>
        <dbReference type="EMBL" id="KAK4323994.1"/>
    </source>
</evidence>
<comment type="subcellular location">
    <subcellularLocation>
        <location evidence="1">Membrane</location>
        <topology evidence="1">Multi-pass membrane protein</topology>
    </subcellularLocation>
</comment>
<gene>
    <name evidence="8" type="ORF">Pmani_005349</name>
</gene>
<sequence>MAPDTHLHYDPDQKQTWTCKFLISIWQYFILANYSWLLMEGLYLHSLIFMALFTDSSAITLYILLGWGIPLGCVVLWAGLKAGLDDTHCWTVNTVPWVFWVCIRAPVAVSNLINFFFFLNVVRVLVLKLRSSISAESMKYRKLGKSTLVLVPLFGVHYFVLWGLSTSNNEYVELVWLLLDQVFASFQGFFVAVLYCLMNGEVRQELRKLYNRWYKGDPLVFNSHSTLISHTKTYASRGRASLPSIHSQAERRERQTPSPQMPRCGGSGEMGSTTNNINTNNASPSPTKTLTPTYGTKYQSRDMSGCLGSSEWCEEAIELQPCTISNSSQSSSRPSPQPDPRYSPPRLRPTPAVSPSPSPHPTSCTNGTEGPPVEILIDLHEDGVERTDRDGSVRPPPNTRDHTSRTKEKHLTFSESTDQFQMAKLSPTKVNGAAVVCEPSNTDDNNSSKGVICVNVNKNSLKSSIPVQIDSHILKNSKGKEHETML</sequence>
<dbReference type="SUPFAM" id="SSF81321">
    <property type="entry name" value="Family A G protein-coupled receptor-like"/>
    <property type="match status" value="1"/>
</dbReference>
<dbReference type="InterPro" id="IPR017981">
    <property type="entry name" value="GPCR_2-like_7TM"/>
</dbReference>
<keyword evidence="3 6" id="KW-1133">Transmembrane helix</keyword>
<evidence type="ECO:0000256" key="6">
    <source>
        <dbReference type="SAM" id="Phobius"/>
    </source>
</evidence>
<dbReference type="AlphaFoldDB" id="A0AAE1QBW0"/>
<keyword evidence="2 6" id="KW-0812">Transmembrane</keyword>
<feature type="transmembrane region" description="Helical" evidence="6">
    <location>
        <begin position="59"/>
        <end position="78"/>
    </location>
</feature>